<proteinExistence type="predicted"/>
<organism evidence="1 2">
    <name type="scientific">Ameca splendens</name>
    <dbReference type="NCBI Taxonomy" id="208324"/>
    <lineage>
        <taxon>Eukaryota</taxon>
        <taxon>Metazoa</taxon>
        <taxon>Chordata</taxon>
        <taxon>Craniata</taxon>
        <taxon>Vertebrata</taxon>
        <taxon>Euteleostomi</taxon>
        <taxon>Actinopterygii</taxon>
        <taxon>Neopterygii</taxon>
        <taxon>Teleostei</taxon>
        <taxon>Neoteleostei</taxon>
        <taxon>Acanthomorphata</taxon>
        <taxon>Ovalentaria</taxon>
        <taxon>Atherinomorphae</taxon>
        <taxon>Cyprinodontiformes</taxon>
        <taxon>Goodeidae</taxon>
        <taxon>Ameca</taxon>
    </lineage>
</organism>
<reference evidence="1 2" key="1">
    <citation type="submission" date="2021-06" db="EMBL/GenBank/DDBJ databases">
        <authorList>
            <person name="Palmer J.M."/>
        </authorList>
    </citation>
    <scope>NUCLEOTIDE SEQUENCE [LARGE SCALE GENOMIC DNA]</scope>
    <source>
        <strain evidence="1 2">AS_MEX2019</strain>
        <tissue evidence="1">Muscle</tissue>
    </source>
</reference>
<comment type="caution">
    <text evidence="1">The sequence shown here is derived from an EMBL/GenBank/DDBJ whole genome shotgun (WGS) entry which is preliminary data.</text>
</comment>
<dbReference type="Proteomes" id="UP001469553">
    <property type="component" value="Unassembled WGS sequence"/>
</dbReference>
<sequence length="118" mass="13247">MHQLQQHKQSRKYTVQALYLAELTTAIYTFPAQSPYGCFIYAYSTLSLTHNTVSTPQTLPPQNDTSVAVTSGTNNFSNQTLPVVLIYSPQSYSFSRFRVLGLHGFPAVGRQGLRLMER</sequence>
<accession>A0ABV1AHS4</accession>
<dbReference type="EMBL" id="JAHRIP010091258">
    <property type="protein sequence ID" value="MEQ2316953.1"/>
    <property type="molecule type" value="Genomic_DNA"/>
</dbReference>
<evidence type="ECO:0000313" key="2">
    <source>
        <dbReference type="Proteomes" id="UP001469553"/>
    </source>
</evidence>
<name>A0ABV1AHS4_9TELE</name>
<evidence type="ECO:0000313" key="1">
    <source>
        <dbReference type="EMBL" id="MEQ2316953.1"/>
    </source>
</evidence>
<protein>
    <submittedName>
        <fullName evidence="1">Uncharacterized protein</fullName>
    </submittedName>
</protein>
<keyword evidence="2" id="KW-1185">Reference proteome</keyword>
<gene>
    <name evidence="1" type="ORF">AMECASPLE_037841</name>
</gene>